<proteinExistence type="predicted"/>
<dbReference type="GO" id="GO:0016747">
    <property type="term" value="F:acyltransferase activity, transferring groups other than amino-acyl groups"/>
    <property type="evidence" value="ECO:0007669"/>
    <property type="project" value="InterPro"/>
</dbReference>
<organism evidence="3 4">
    <name type="scientific">Geodermatophilus obscurus (strain ATCC 25078 / DSM 43160 / JCM 3152 / CCUG 61914 / KCC A-0152 / KCTC 9177 / NBRC 13315 / NRRL B-3577 / G-20)</name>
    <dbReference type="NCBI Taxonomy" id="526225"/>
    <lineage>
        <taxon>Bacteria</taxon>
        <taxon>Bacillati</taxon>
        <taxon>Actinomycetota</taxon>
        <taxon>Actinomycetes</taxon>
        <taxon>Geodermatophilales</taxon>
        <taxon>Geodermatophilaceae</taxon>
        <taxon>Geodermatophilus</taxon>
    </lineage>
</organism>
<dbReference type="InterPro" id="IPR016181">
    <property type="entry name" value="Acyl_CoA_acyltransferase"/>
</dbReference>
<reference evidence="3 4" key="1">
    <citation type="journal article" date="2010" name="Stand. Genomic Sci.">
        <title>Complete genome sequence of Geodermatophilus obscurus type strain (G-20).</title>
        <authorList>
            <person name="Ivanova N."/>
            <person name="Sikorski J."/>
            <person name="Jando M."/>
            <person name="Munk C."/>
            <person name="Lapidus A."/>
            <person name="Glavina Del Rio T."/>
            <person name="Copeland A."/>
            <person name="Tice H."/>
            <person name="Cheng J.-F."/>
            <person name="Lucas S."/>
            <person name="Chen F."/>
            <person name="Nolan M."/>
            <person name="Bruce D."/>
            <person name="Goodwin L."/>
            <person name="Pitluck S."/>
            <person name="Mavromatis K."/>
            <person name="Mikhailova N."/>
            <person name="Pati A."/>
            <person name="Chen A."/>
            <person name="Palaniappan K."/>
            <person name="Land M."/>
            <person name="Hauser L."/>
            <person name="Chang Y.-J."/>
            <person name="Jeffries C.D."/>
            <person name="Meincke L."/>
            <person name="Brettin T."/>
            <person name="Detter J.C."/>
            <person name="Detter J.C."/>
            <person name="Rohde M."/>
            <person name="Goeker M."/>
            <person name="Bristow J."/>
            <person name="Eisen J.A."/>
            <person name="Markowitz V."/>
            <person name="Hugenholtz P."/>
            <person name="Kyrpides N.C."/>
            <person name="Klenk H.-P."/>
        </authorList>
    </citation>
    <scope>NUCLEOTIDE SEQUENCE [LARGE SCALE GENOMIC DNA]</scope>
    <source>
        <strain evidence="4">ATCC 25078 / DSM 43160 / JCM 3152 / KCC A-0152 / KCTC 9177 / NBRC 13315 / NRRL B-3577 / G-20</strain>
    </source>
</reference>
<accession>D2SDA7</accession>
<dbReference type="PROSITE" id="PS51186">
    <property type="entry name" value="GNAT"/>
    <property type="match status" value="1"/>
</dbReference>
<protein>
    <submittedName>
        <fullName evidence="3">GCN5-related N-acetyltransferase</fullName>
    </submittedName>
</protein>
<dbReference type="Pfam" id="PF00583">
    <property type="entry name" value="Acetyltransf_1"/>
    <property type="match status" value="1"/>
</dbReference>
<dbReference type="Gene3D" id="3.40.630.30">
    <property type="match status" value="1"/>
</dbReference>
<dbReference type="Proteomes" id="UP000001382">
    <property type="component" value="Chromosome"/>
</dbReference>
<evidence type="ECO:0000313" key="3">
    <source>
        <dbReference type="EMBL" id="ADB76456.1"/>
    </source>
</evidence>
<evidence type="ECO:0000259" key="2">
    <source>
        <dbReference type="PROSITE" id="PS51186"/>
    </source>
</evidence>
<dbReference type="PANTHER" id="PTHR42791">
    <property type="entry name" value="GNAT FAMILY ACETYLTRANSFERASE"/>
    <property type="match status" value="1"/>
</dbReference>
<dbReference type="InterPro" id="IPR000182">
    <property type="entry name" value="GNAT_dom"/>
</dbReference>
<dbReference type="RefSeq" id="WP_012949881.1">
    <property type="nucleotide sequence ID" value="NC_013757.1"/>
</dbReference>
<dbReference type="InterPro" id="IPR052523">
    <property type="entry name" value="Trichothecene_AcTrans"/>
</dbReference>
<name>D2SDA7_GEOOG</name>
<dbReference type="HOGENOM" id="CLU_060131_7_2_11"/>
<dbReference type="KEGG" id="gob:Gobs_3887"/>
<dbReference type="STRING" id="526225.Gobs_3887"/>
<dbReference type="OrthoDB" id="7057833at2"/>
<feature type="region of interest" description="Disordered" evidence="1">
    <location>
        <begin position="199"/>
        <end position="218"/>
    </location>
</feature>
<feature type="compositionally biased region" description="Low complexity" evidence="1">
    <location>
        <begin position="199"/>
        <end position="211"/>
    </location>
</feature>
<dbReference type="SUPFAM" id="SSF55729">
    <property type="entry name" value="Acyl-CoA N-acyltransferases (Nat)"/>
    <property type="match status" value="1"/>
</dbReference>
<reference evidence="4" key="2">
    <citation type="submission" date="2010-01" db="EMBL/GenBank/DDBJ databases">
        <title>The complete genome of Geodermatophilus obscurus DSM 43160.</title>
        <authorList>
            <consortium name="US DOE Joint Genome Institute (JGI-PGF)"/>
            <person name="Lucas S."/>
            <person name="Copeland A."/>
            <person name="Lapidus A."/>
            <person name="Glavina del Rio T."/>
            <person name="Dalin E."/>
            <person name="Tice H."/>
            <person name="Bruce D."/>
            <person name="Goodwin L."/>
            <person name="Pitluck S."/>
            <person name="Kyrpides N."/>
            <person name="Mavromatis K."/>
            <person name="Ivanova N."/>
            <person name="Munk A.C."/>
            <person name="Brettin T."/>
            <person name="Detter J.C."/>
            <person name="Han C."/>
            <person name="Larimer F."/>
            <person name="Land M."/>
            <person name="Hauser L."/>
            <person name="Markowitz V."/>
            <person name="Cheng J.-F."/>
            <person name="Hugenholtz P."/>
            <person name="Woyke T."/>
            <person name="Wu D."/>
            <person name="Jando M."/>
            <person name="Schneider S."/>
            <person name="Klenk H.-P."/>
            <person name="Eisen J.A."/>
        </authorList>
    </citation>
    <scope>NUCLEOTIDE SEQUENCE [LARGE SCALE GENOMIC DNA]</scope>
    <source>
        <strain evidence="4">ATCC 25078 / DSM 43160 / JCM 3152 / KCC A-0152 / KCTC 9177 / NBRC 13315 / NRRL B-3577 / G-20</strain>
    </source>
</reference>
<dbReference type="PANTHER" id="PTHR42791:SF1">
    <property type="entry name" value="N-ACETYLTRANSFERASE DOMAIN-CONTAINING PROTEIN"/>
    <property type="match status" value="1"/>
</dbReference>
<keyword evidence="3" id="KW-0808">Transferase</keyword>
<evidence type="ECO:0000313" key="4">
    <source>
        <dbReference type="Proteomes" id="UP000001382"/>
    </source>
</evidence>
<dbReference type="eggNOG" id="COG0456">
    <property type="taxonomic scope" value="Bacteria"/>
</dbReference>
<dbReference type="EMBL" id="CP001867">
    <property type="protein sequence ID" value="ADB76456.1"/>
    <property type="molecule type" value="Genomic_DNA"/>
</dbReference>
<sequence length="218" mass="23391">MNLHVRAAALDDVPAAAEALADAFAEYPWTRWTVDADGHGDRLRALHHLYLSAVAVPFGRVDLGEAGQELVGIAVWVPSTGVPDEVWAHVGPAAAELAGHRAAAAAEAEERLTDRRPRKPHLTLASLGVVQHRQGRGFGAALLAPGLDRADQDELPVWLETSAEPNVRFYRRLGFAVTDVVDLPRGGPRTWLMLREPGTTTADRTATAAVGRRAESAP</sequence>
<evidence type="ECO:0000256" key="1">
    <source>
        <dbReference type="SAM" id="MobiDB-lite"/>
    </source>
</evidence>
<keyword evidence="4" id="KW-1185">Reference proteome</keyword>
<feature type="domain" description="N-acetyltransferase" evidence="2">
    <location>
        <begin position="3"/>
        <end position="198"/>
    </location>
</feature>
<dbReference type="AlphaFoldDB" id="D2SDA7"/>
<gene>
    <name evidence="3" type="ordered locus">Gobs_3887</name>
</gene>